<evidence type="ECO:0000259" key="3">
    <source>
        <dbReference type="Pfam" id="PF04183"/>
    </source>
</evidence>
<feature type="compositionally biased region" description="Basic and acidic residues" evidence="2">
    <location>
        <begin position="11"/>
        <end position="47"/>
    </location>
</feature>
<dbReference type="Gene3D" id="1.10.510.40">
    <property type="match status" value="1"/>
</dbReference>
<organism evidence="5 6">
    <name type="scientific">Methylorubrum populi</name>
    <dbReference type="NCBI Taxonomy" id="223967"/>
    <lineage>
        <taxon>Bacteria</taxon>
        <taxon>Pseudomonadati</taxon>
        <taxon>Pseudomonadota</taxon>
        <taxon>Alphaproteobacteria</taxon>
        <taxon>Hyphomicrobiales</taxon>
        <taxon>Methylobacteriaceae</taxon>
        <taxon>Methylorubrum</taxon>
    </lineage>
</organism>
<evidence type="ECO:0000256" key="1">
    <source>
        <dbReference type="ARBA" id="ARBA00007832"/>
    </source>
</evidence>
<evidence type="ECO:0000259" key="4">
    <source>
        <dbReference type="Pfam" id="PF06276"/>
    </source>
</evidence>
<evidence type="ECO:0000256" key="2">
    <source>
        <dbReference type="SAM" id="MobiDB-lite"/>
    </source>
</evidence>
<dbReference type="InterPro" id="IPR022770">
    <property type="entry name" value="IucA/IucC-like_C"/>
</dbReference>
<name>A0A160PL75_9HYPH</name>
<protein>
    <submittedName>
        <fullName evidence="5">IucA/IucC family protein</fullName>
    </submittedName>
</protein>
<dbReference type="InterPro" id="IPR007310">
    <property type="entry name" value="Aerobactin_biosyn_IucA/IucC_N"/>
</dbReference>
<dbReference type="GO" id="GO:0016881">
    <property type="term" value="F:acid-amino acid ligase activity"/>
    <property type="evidence" value="ECO:0007669"/>
    <property type="project" value="UniProtKB-ARBA"/>
</dbReference>
<reference evidence="5 6" key="1">
    <citation type="journal article" date="2016" name="Genome Announc.">
        <title>Complete Genome Sequence of Methylobacterium populi P-1M, Isolated from Pink-Pigmented Household Biofilm.</title>
        <authorList>
            <person name="Morohoshi T."/>
            <person name="Ikeda T."/>
        </authorList>
    </citation>
    <scope>NUCLEOTIDE SEQUENCE [LARGE SCALE GENOMIC DNA]</scope>
    <source>
        <strain evidence="5 6">P-1M</strain>
    </source>
</reference>
<dbReference type="EMBL" id="AP014809">
    <property type="protein sequence ID" value="BAU92650.1"/>
    <property type="molecule type" value="Genomic_DNA"/>
</dbReference>
<dbReference type="InterPro" id="IPR037455">
    <property type="entry name" value="LucA/IucC-like"/>
</dbReference>
<dbReference type="Pfam" id="PF06276">
    <property type="entry name" value="FhuF"/>
    <property type="match status" value="1"/>
</dbReference>
<feature type="domain" description="Aerobactin siderophore biosynthesis IucA/IucC-like C-terminal" evidence="4">
    <location>
        <begin position="466"/>
        <end position="626"/>
    </location>
</feature>
<accession>A0A160PL75</accession>
<dbReference type="Proteomes" id="UP000218288">
    <property type="component" value="Chromosome"/>
</dbReference>
<dbReference type="GO" id="GO:0019290">
    <property type="term" value="P:siderophore biosynthetic process"/>
    <property type="evidence" value="ECO:0007669"/>
    <property type="project" value="InterPro"/>
</dbReference>
<sequence length="658" mass="72173">MSSPRFRLVRRRAEGRTDPVDEPLTRHPTGRPDRGRVRGSADARSGRDTAGASPDVSHEVRRIMPPSPQIIAEAAAFRSFANGYLREIDPGIRVRHALADGPPASCVEWNLRSRRLAIRAEILSPSLCGAHGFGRLWTRHLHEPRWRTVAPMRALQELLGEAYSRADEGRGETARERELELLGRVLDSYRETARLLDLAERSKDAEEGFIGAERALVFGHWLHPTPKSRQGLTTWQARAYAPEEGGSFRLAVFAAQASLVRHDSAVARAAPDLALDLLGADAARLPLRAGEIALPMHPLQAEALLLEPHVAAWIEAGRLRRLGAFGPRFTATSSLRTVYAAESPWMAKFSLPVTLTNSLRVNRLAELKAGVAVARLLAKSGFEARHPNFRILADPAYLTLHCPGREESGFETVLRENPFRGGAERGVATLAALTAEPLPGGPSRLEALLGQVCPEGTAARAQAARRWFGLYLDCMLEPVVALYDGHGIALEAHQQNALLDIVSGWPRRGFYRDNQGFYLSEAARPRLLRDAPETGSIGSLYFADGEIRRRLAYYLVVNQIFSVIARMGHDGVVREETLLDDLARRLEAMAARLTGAGRAFARSVLEGPTLCTKANLRVRLCDRDELASGDGTGNYIDMPNPLHLRAAARSEAGRALAS</sequence>
<evidence type="ECO:0000313" key="6">
    <source>
        <dbReference type="Proteomes" id="UP000218288"/>
    </source>
</evidence>
<feature type="domain" description="Aerobactin siderophore biosynthesis IucA/IucC N-terminal" evidence="3">
    <location>
        <begin position="209"/>
        <end position="434"/>
    </location>
</feature>
<proteinExistence type="inferred from homology"/>
<dbReference type="Pfam" id="PF04183">
    <property type="entry name" value="IucA_IucC"/>
    <property type="match status" value="1"/>
</dbReference>
<dbReference type="PANTHER" id="PTHR34384:SF5">
    <property type="entry name" value="L-2,3-DIAMINOPROPANOATE--CITRATE LIGASE"/>
    <property type="match status" value="1"/>
</dbReference>
<gene>
    <name evidence="5" type="ORF">MPPM_4045</name>
</gene>
<comment type="similarity">
    <text evidence="1">Belongs to the IucA/IucC family.</text>
</comment>
<dbReference type="PANTHER" id="PTHR34384">
    <property type="entry name" value="L-2,3-DIAMINOPROPANOATE--CITRATE LIGASE"/>
    <property type="match status" value="1"/>
</dbReference>
<dbReference type="AlphaFoldDB" id="A0A160PL75"/>
<evidence type="ECO:0000313" key="5">
    <source>
        <dbReference type="EMBL" id="BAU92650.1"/>
    </source>
</evidence>
<feature type="region of interest" description="Disordered" evidence="2">
    <location>
        <begin position="1"/>
        <end position="61"/>
    </location>
</feature>